<dbReference type="OrthoDB" id="5061070at2759"/>
<dbReference type="InterPro" id="IPR001401">
    <property type="entry name" value="Dynamin_GTPase"/>
</dbReference>
<comment type="caution">
    <text evidence="6">The sequence shown here is derived from an EMBL/GenBank/DDBJ whole genome shotgun (WGS) entry which is preliminary data.</text>
</comment>
<organism evidence="6 7">
    <name type="scientific">Agrocybe chaxingu</name>
    <dbReference type="NCBI Taxonomy" id="84603"/>
    <lineage>
        <taxon>Eukaryota</taxon>
        <taxon>Fungi</taxon>
        <taxon>Dikarya</taxon>
        <taxon>Basidiomycota</taxon>
        <taxon>Agaricomycotina</taxon>
        <taxon>Agaricomycetes</taxon>
        <taxon>Agaricomycetidae</taxon>
        <taxon>Agaricales</taxon>
        <taxon>Agaricineae</taxon>
        <taxon>Strophariaceae</taxon>
        <taxon>Agrocybe</taxon>
    </lineage>
</organism>
<dbReference type="Gene3D" id="3.40.50.300">
    <property type="entry name" value="P-loop containing nucleotide triphosphate hydrolases"/>
    <property type="match status" value="1"/>
</dbReference>
<evidence type="ECO:0000256" key="3">
    <source>
        <dbReference type="SAM" id="MobiDB-lite"/>
    </source>
</evidence>
<dbReference type="GO" id="GO:0048312">
    <property type="term" value="P:intracellular distribution of mitochondria"/>
    <property type="evidence" value="ECO:0007669"/>
    <property type="project" value="TreeGrafter"/>
</dbReference>
<feature type="compositionally biased region" description="Polar residues" evidence="3">
    <location>
        <begin position="544"/>
        <end position="567"/>
    </location>
</feature>
<evidence type="ECO:0000256" key="2">
    <source>
        <dbReference type="ARBA" id="ARBA00023134"/>
    </source>
</evidence>
<dbReference type="InterPro" id="IPR027417">
    <property type="entry name" value="P-loop_NTPase"/>
</dbReference>
<keyword evidence="1" id="KW-0547">Nucleotide-binding</keyword>
<dbReference type="GO" id="GO:0000266">
    <property type="term" value="P:mitochondrial fission"/>
    <property type="evidence" value="ECO:0007669"/>
    <property type="project" value="TreeGrafter"/>
</dbReference>
<feature type="region of interest" description="Disordered" evidence="3">
    <location>
        <begin position="712"/>
        <end position="735"/>
    </location>
</feature>
<evidence type="ECO:0000259" key="5">
    <source>
        <dbReference type="PROSITE" id="PS51718"/>
    </source>
</evidence>
<dbReference type="FunFam" id="3.40.50.300:FF:000383">
    <property type="entry name" value="Dynamin-like gtpase dnm1"/>
    <property type="match status" value="1"/>
</dbReference>
<name>A0A9W8K903_9AGAR</name>
<dbReference type="PRINTS" id="PR00195">
    <property type="entry name" value="DYNAMIN"/>
</dbReference>
<dbReference type="GO" id="GO:0003924">
    <property type="term" value="F:GTPase activity"/>
    <property type="evidence" value="ECO:0007669"/>
    <property type="project" value="InterPro"/>
</dbReference>
<dbReference type="PROSITE" id="PS51718">
    <property type="entry name" value="G_DYNAMIN_2"/>
    <property type="match status" value="1"/>
</dbReference>
<dbReference type="CDD" id="cd08771">
    <property type="entry name" value="DLP_1"/>
    <property type="match status" value="1"/>
</dbReference>
<dbReference type="GO" id="GO:0005525">
    <property type="term" value="F:GTP binding"/>
    <property type="evidence" value="ECO:0007669"/>
    <property type="project" value="InterPro"/>
</dbReference>
<dbReference type="GO" id="GO:0008017">
    <property type="term" value="F:microtubule binding"/>
    <property type="evidence" value="ECO:0007669"/>
    <property type="project" value="TreeGrafter"/>
</dbReference>
<dbReference type="InterPro" id="IPR030381">
    <property type="entry name" value="G_DYNAMIN_dom"/>
</dbReference>
<dbReference type="GO" id="GO:0005777">
    <property type="term" value="C:peroxisome"/>
    <property type="evidence" value="ECO:0007669"/>
    <property type="project" value="TreeGrafter"/>
</dbReference>
<dbReference type="GO" id="GO:0006897">
    <property type="term" value="P:endocytosis"/>
    <property type="evidence" value="ECO:0007669"/>
    <property type="project" value="TreeGrafter"/>
</dbReference>
<dbReference type="Pfam" id="PF01031">
    <property type="entry name" value="Dynamin_M"/>
    <property type="match status" value="1"/>
</dbReference>
<proteinExistence type="predicted"/>
<keyword evidence="7" id="KW-1185">Reference proteome</keyword>
<dbReference type="PANTHER" id="PTHR11566">
    <property type="entry name" value="DYNAMIN"/>
    <property type="match status" value="1"/>
</dbReference>
<dbReference type="GO" id="GO:0005739">
    <property type="term" value="C:mitochondrion"/>
    <property type="evidence" value="ECO:0007669"/>
    <property type="project" value="TreeGrafter"/>
</dbReference>
<dbReference type="Gene3D" id="1.20.120.1240">
    <property type="entry name" value="Dynamin, middle domain"/>
    <property type="match status" value="2"/>
</dbReference>
<evidence type="ECO:0000256" key="1">
    <source>
        <dbReference type="ARBA" id="ARBA00022741"/>
    </source>
</evidence>
<evidence type="ECO:0000313" key="6">
    <source>
        <dbReference type="EMBL" id="KAJ3509950.1"/>
    </source>
</evidence>
<dbReference type="SUPFAM" id="SSF52540">
    <property type="entry name" value="P-loop containing nucleoside triphosphate hydrolases"/>
    <property type="match status" value="1"/>
</dbReference>
<dbReference type="Pfam" id="PF00350">
    <property type="entry name" value="Dynamin_N"/>
    <property type="match status" value="1"/>
</dbReference>
<sequence>MASRTVSLALPLQRVLSRQISVYTAPTLLLPHPTTYSGSPKMDQDLIKLVNKLQDTFANLGGELDMPQLAVVGSQSAGKSSVLETIVGRDFLPRGQGIVTRRPLVLQLIHTHEPAEGTGNSIREWGQFLHIDKKFTDFNEIRKEIEQETFRVAGQNKGVSKLPISLRIYSPDVLDLTLVDLPGLTKIPVGDQPSDIERQIRNLVLDYISKPNCVILAVSPANVDLANSESLKLARSVDSQGRRTIGLLTKLDLMDAGTNALDILTGRVYPLKLGFIGIVNRSQQDINSEKSMSDALDSETEFFRNHPAYRNIAHKNGTKYLAKTLNQVLINHIREKLPDMKARLNTLMGQAQQELSSFGDSAIFGDKNQQGGLILRLMTQFARDFVSSIEGTKVDISTKELSGGARIYYIFNDVFGRALASIDATQNLDDQDIRTAIRNSTGPRPSLFVPEMAFDLLVKPQIKLLEAPSSRCVELVYEELVKICHNCTSAELQRFPVLHAQLIEVVSELLQERLGPTSEYTQSLIDIQAAYINTNHPSFISGSALASAQGRQASRPQIPQRPQSTEPINGIGPSPEDDEESTSDDGVNGIFPPRDGRSVSSTLHDRSRTTAPPSAFGNINNTGSNSIVKRSSSKSRAQRIPGANTLGTNTNSNAFGNQPARPHSALERSHHANMSNTSMSTGSSPPGGAGSARETFLNYFFGQNGPGPIAGASVERAGAVGGGGHHVHHSSSSPGLGAAMGIGSTEPAYIVPVGRDVSGGDSSLTSGLMAGKNGNSAAYDMKSLGRHIEAISADGTQLTAREEMETQLIRSLIQSYFNIVRQSIQDIVPKAIMHFLVNHTAQHVQNRLVASLYKPELFADMLNEDEALVAERTRVKALLDAYKEAFKTLSDVSLKST</sequence>
<dbReference type="InterPro" id="IPR020850">
    <property type="entry name" value="GED_dom"/>
</dbReference>
<dbReference type="EMBL" id="JANKHO010000435">
    <property type="protein sequence ID" value="KAJ3509950.1"/>
    <property type="molecule type" value="Genomic_DNA"/>
</dbReference>
<accession>A0A9W8K903</accession>
<reference evidence="6" key="1">
    <citation type="submission" date="2022-07" db="EMBL/GenBank/DDBJ databases">
        <title>Genome Sequence of Agrocybe chaxingu.</title>
        <authorList>
            <person name="Buettner E."/>
        </authorList>
    </citation>
    <scope>NUCLEOTIDE SEQUENCE</scope>
    <source>
        <strain evidence="6">MP-N11</strain>
    </source>
</reference>
<feature type="compositionally biased region" description="Polar residues" evidence="3">
    <location>
        <begin position="645"/>
        <end position="656"/>
    </location>
</feature>
<dbReference type="GO" id="GO:0016020">
    <property type="term" value="C:membrane"/>
    <property type="evidence" value="ECO:0007669"/>
    <property type="project" value="TreeGrafter"/>
</dbReference>
<dbReference type="AlphaFoldDB" id="A0A9W8K903"/>
<feature type="region of interest" description="Disordered" evidence="3">
    <location>
        <begin position="544"/>
        <end position="667"/>
    </location>
</feature>
<dbReference type="GO" id="GO:0016559">
    <property type="term" value="P:peroxisome fission"/>
    <property type="evidence" value="ECO:0007669"/>
    <property type="project" value="TreeGrafter"/>
</dbReference>
<dbReference type="PROSITE" id="PS51388">
    <property type="entry name" value="GED"/>
    <property type="match status" value="1"/>
</dbReference>
<gene>
    <name evidence="6" type="ORF">NLJ89_g4945</name>
</gene>
<evidence type="ECO:0000259" key="4">
    <source>
        <dbReference type="PROSITE" id="PS51388"/>
    </source>
</evidence>
<dbReference type="GO" id="GO:0005874">
    <property type="term" value="C:microtubule"/>
    <property type="evidence" value="ECO:0007669"/>
    <property type="project" value="TreeGrafter"/>
</dbReference>
<dbReference type="InterPro" id="IPR000375">
    <property type="entry name" value="Dynamin_stalk"/>
</dbReference>
<feature type="domain" description="Dynamin-type G" evidence="5">
    <location>
        <begin position="63"/>
        <end position="338"/>
    </location>
</feature>
<feature type="compositionally biased region" description="Polar residues" evidence="3">
    <location>
        <begin position="609"/>
        <end position="628"/>
    </location>
</feature>
<dbReference type="Proteomes" id="UP001148786">
    <property type="component" value="Unassembled WGS sequence"/>
</dbReference>
<dbReference type="PANTHER" id="PTHR11566:SF235">
    <property type="entry name" value="DYNAMIN-RELATED PROTEIN DNM1"/>
    <property type="match status" value="1"/>
</dbReference>
<dbReference type="InterPro" id="IPR045063">
    <property type="entry name" value="Dynamin_N"/>
</dbReference>
<evidence type="ECO:0000313" key="7">
    <source>
        <dbReference type="Proteomes" id="UP001148786"/>
    </source>
</evidence>
<dbReference type="InterPro" id="IPR022812">
    <property type="entry name" value="Dynamin"/>
</dbReference>
<dbReference type="SMART" id="SM00053">
    <property type="entry name" value="DYNc"/>
    <property type="match status" value="1"/>
</dbReference>
<protein>
    <recommendedName>
        <fullName evidence="8">Dynamin protein dnm1</fullName>
    </recommendedName>
</protein>
<dbReference type="SMART" id="SM00302">
    <property type="entry name" value="GED"/>
    <property type="match status" value="1"/>
</dbReference>
<dbReference type="InterPro" id="IPR003130">
    <property type="entry name" value="GED"/>
</dbReference>
<keyword evidence="2" id="KW-0342">GTP-binding</keyword>
<dbReference type="Pfam" id="PF02212">
    <property type="entry name" value="GED"/>
    <property type="match status" value="1"/>
</dbReference>
<evidence type="ECO:0008006" key="8">
    <source>
        <dbReference type="Google" id="ProtNLM"/>
    </source>
</evidence>
<feature type="domain" description="GED" evidence="4">
    <location>
        <begin position="806"/>
        <end position="897"/>
    </location>
</feature>